<keyword evidence="7 11" id="KW-0560">Oxidoreductase</keyword>
<dbReference type="InterPro" id="IPR000907">
    <property type="entry name" value="LipOase"/>
</dbReference>
<dbReference type="AlphaFoldDB" id="A0AB34HDI0"/>
<dbReference type="InterPro" id="IPR020834">
    <property type="entry name" value="LipOase_CS"/>
</dbReference>
<reference evidence="13 14" key="1">
    <citation type="submission" date="2022-11" db="EMBL/GenBank/DDBJ databases">
        <title>Whole genome sequence of Eschrichtius robustus ER-17-0199.</title>
        <authorList>
            <person name="Bruniche-Olsen A."/>
            <person name="Black A.N."/>
            <person name="Fields C.J."/>
            <person name="Walden K."/>
            <person name="Dewoody J.A."/>
        </authorList>
    </citation>
    <scope>NUCLEOTIDE SEQUENCE [LARGE SCALE GENOMIC DNA]</scope>
    <source>
        <strain evidence="13">ER-17-0199</strain>
        <tissue evidence="13">Blubber</tissue>
    </source>
</reference>
<comment type="cofactor">
    <cofactor evidence="10">
        <name>Fe cation</name>
        <dbReference type="ChEBI" id="CHEBI:24875"/>
    </cofactor>
    <text evidence="10">Binds 1 Fe cation per subunit.</text>
</comment>
<evidence type="ECO:0000313" key="14">
    <source>
        <dbReference type="Proteomes" id="UP001159641"/>
    </source>
</evidence>
<evidence type="ECO:0000256" key="8">
    <source>
        <dbReference type="ARBA" id="ARBA00023004"/>
    </source>
</evidence>
<keyword evidence="6 11" id="KW-0223">Dioxygenase</keyword>
<dbReference type="GO" id="GO:0005506">
    <property type="term" value="F:iron ion binding"/>
    <property type="evidence" value="ECO:0007669"/>
    <property type="project" value="InterPro"/>
</dbReference>
<sequence>MYQLNQVPGDENPIFLPSDAKYDWLLAKIWVRSSDFHIHQTITHLLRTHLVSEVFGIAMYRQLPAVHPIFKLLVAHVRFTIAINTKAREQLICEYGLFDKANATGGGGHVQLVQKSMQDLTYSSLCFPEAIKARGMDNTEDIPYYFYRDDGLLVWEAIRAFTAEVVDIYYGSDQVVEEDQELQDFVRDVYVYGMRGKKASGFPKSIKTKEKLSEYLTVVIFTASAQHAAVNFGQYDWCSWIPNAPPTMRAPPPTVKGVVTIEQIVDMLPDRGRSCWHLGAVWALSQFQDNELFLGMYPEEHFIETPVKEAMARFRKNLDTIVSVIAERNKNKKLPYYYLSPDRIPNSVAI</sequence>
<dbReference type="PANTHER" id="PTHR11771">
    <property type="entry name" value="LIPOXYGENASE"/>
    <property type="match status" value="1"/>
</dbReference>
<keyword evidence="8 10" id="KW-0408">Iron</keyword>
<evidence type="ECO:0000256" key="6">
    <source>
        <dbReference type="ARBA" id="ARBA00022964"/>
    </source>
</evidence>
<feature type="binding site" evidence="10">
    <location>
        <position position="44"/>
    </location>
    <ligand>
        <name>Fe cation</name>
        <dbReference type="ChEBI" id="CHEBI:24875"/>
        <note>catalytic</note>
    </ligand>
</feature>
<dbReference type="GO" id="GO:0034440">
    <property type="term" value="P:lipid oxidation"/>
    <property type="evidence" value="ECO:0007669"/>
    <property type="project" value="InterPro"/>
</dbReference>
<evidence type="ECO:0000259" key="12">
    <source>
        <dbReference type="PROSITE" id="PS51393"/>
    </source>
</evidence>
<keyword evidence="4" id="KW-0963">Cytoplasm</keyword>
<dbReference type="InterPro" id="IPR036226">
    <property type="entry name" value="LipOase_C_sf"/>
</dbReference>
<feature type="binding site" evidence="10">
    <location>
        <position position="49"/>
    </location>
    <ligand>
        <name>Fe cation</name>
        <dbReference type="ChEBI" id="CHEBI:24875"/>
        <note>catalytic</note>
    </ligand>
</feature>
<dbReference type="Proteomes" id="UP001159641">
    <property type="component" value="Unassembled WGS sequence"/>
</dbReference>
<evidence type="ECO:0000313" key="13">
    <source>
        <dbReference type="EMBL" id="KAJ8790133.1"/>
    </source>
</evidence>
<evidence type="ECO:0000256" key="2">
    <source>
        <dbReference type="ARBA" id="ARBA00005189"/>
    </source>
</evidence>
<dbReference type="InterPro" id="IPR001885">
    <property type="entry name" value="LipOase_mml"/>
</dbReference>
<keyword evidence="5 10" id="KW-0479">Metal-binding</keyword>
<dbReference type="GO" id="GO:0016702">
    <property type="term" value="F:oxidoreductase activity, acting on single donors with incorporation of molecular oxygen, incorporation of two atoms of oxygen"/>
    <property type="evidence" value="ECO:0007669"/>
    <property type="project" value="InterPro"/>
</dbReference>
<accession>A0AB34HDI0</accession>
<feature type="binding site" evidence="10">
    <location>
        <position position="227"/>
    </location>
    <ligand>
        <name>Fe cation</name>
        <dbReference type="ChEBI" id="CHEBI:24875"/>
        <note>catalytic</note>
    </ligand>
</feature>
<proteinExistence type="inferred from homology"/>
<dbReference type="PRINTS" id="PR00087">
    <property type="entry name" value="LIPOXYGENASE"/>
</dbReference>
<dbReference type="Pfam" id="PF00305">
    <property type="entry name" value="Lipoxygenase"/>
    <property type="match status" value="1"/>
</dbReference>
<evidence type="ECO:0000256" key="5">
    <source>
        <dbReference type="ARBA" id="ARBA00022723"/>
    </source>
</evidence>
<evidence type="ECO:0000256" key="4">
    <source>
        <dbReference type="ARBA" id="ARBA00022490"/>
    </source>
</evidence>
<evidence type="ECO:0000256" key="9">
    <source>
        <dbReference type="ARBA" id="ARBA00023098"/>
    </source>
</evidence>
<dbReference type="InterPro" id="IPR013819">
    <property type="entry name" value="LipOase_C"/>
</dbReference>
<feature type="domain" description="Lipoxygenase" evidence="12">
    <location>
        <begin position="1"/>
        <end position="350"/>
    </location>
</feature>
<dbReference type="Gene3D" id="1.20.245.10">
    <property type="entry name" value="Lipoxygenase-1, Domain 5"/>
    <property type="match status" value="1"/>
</dbReference>
<comment type="similarity">
    <text evidence="3 11">Belongs to the lipoxygenase family.</text>
</comment>
<comment type="pathway">
    <text evidence="2">Lipid metabolism.</text>
</comment>
<dbReference type="PROSITE" id="PS00711">
    <property type="entry name" value="LIPOXYGENASE_1"/>
    <property type="match status" value="1"/>
</dbReference>
<dbReference type="SUPFAM" id="SSF48484">
    <property type="entry name" value="Lipoxigenase"/>
    <property type="match status" value="1"/>
</dbReference>
<evidence type="ECO:0000256" key="11">
    <source>
        <dbReference type="RuleBase" id="RU003974"/>
    </source>
</evidence>
<dbReference type="PROSITE" id="PS00081">
    <property type="entry name" value="LIPOXYGENASE_2"/>
    <property type="match status" value="1"/>
</dbReference>
<evidence type="ECO:0000256" key="7">
    <source>
        <dbReference type="ARBA" id="ARBA00023002"/>
    </source>
</evidence>
<feature type="binding site" evidence="10">
    <location>
        <position position="350"/>
    </location>
    <ligand>
        <name>Fe cation</name>
        <dbReference type="ChEBI" id="CHEBI:24875"/>
        <note>catalytic</note>
    </ligand>
</feature>
<dbReference type="PROSITE" id="PS51393">
    <property type="entry name" value="LIPOXYGENASE_3"/>
    <property type="match status" value="1"/>
</dbReference>
<evidence type="ECO:0000256" key="3">
    <source>
        <dbReference type="ARBA" id="ARBA00009419"/>
    </source>
</evidence>
<dbReference type="FunFam" id="1.20.245.10:FF:000001">
    <property type="entry name" value="Arachidonate 5-lipoxygenase a"/>
    <property type="match status" value="1"/>
</dbReference>
<gene>
    <name evidence="13" type="ORF">J1605_004716</name>
</gene>
<organism evidence="13 14">
    <name type="scientific">Eschrichtius robustus</name>
    <name type="common">California gray whale</name>
    <name type="synonym">Eschrichtius gibbosus</name>
    <dbReference type="NCBI Taxonomy" id="9764"/>
    <lineage>
        <taxon>Eukaryota</taxon>
        <taxon>Metazoa</taxon>
        <taxon>Chordata</taxon>
        <taxon>Craniata</taxon>
        <taxon>Vertebrata</taxon>
        <taxon>Euteleostomi</taxon>
        <taxon>Mammalia</taxon>
        <taxon>Eutheria</taxon>
        <taxon>Laurasiatheria</taxon>
        <taxon>Artiodactyla</taxon>
        <taxon>Whippomorpha</taxon>
        <taxon>Cetacea</taxon>
        <taxon>Mysticeti</taxon>
        <taxon>Eschrichtiidae</taxon>
        <taxon>Eschrichtius</taxon>
    </lineage>
</organism>
<evidence type="ECO:0000256" key="10">
    <source>
        <dbReference type="PIRSR" id="PIRSR601885-1"/>
    </source>
</evidence>
<evidence type="ECO:0000256" key="1">
    <source>
        <dbReference type="ARBA" id="ARBA00004496"/>
    </source>
</evidence>
<keyword evidence="9" id="KW-0443">Lipid metabolism</keyword>
<name>A0AB34HDI0_ESCRO</name>
<comment type="subcellular location">
    <subcellularLocation>
        <location evidence="1">Cytoplasm</location>
    </subcellularLocation>
</comment>
<dbReference type="GO" id="GO:0005737">
    <property type="term" value="C:cytoplasm"/>
    <property type="evidence" value="ECO:0007669"/>
    <property type="project" value="UniProtKB-SubCell"/>
</dbReference>
<dbReference type="InterPro" id="IPR020833">
    <property type="entry name" value="LipOase_Fe_BS"/>
</dbReference>
<dbReference type="PRINTS" id="PR00467">
    <property type="entry name" value="MAMLPOXGNASE"/>
</dbReference>
<keyword evidence="14" id="KW-1185">Reference proteome</keyword>
<protein>
    <recommendedName>
        <fullName evidence="12">Lipoxygenase domain-containing protein</fullName>
    </recommendedName>
</protein>
<comment type="caution">
    <text evidence="13">The sequence shown here is derived from an EMBL/GenBank/DDBJ whole genome shotgun (WGS) entry which is preliminary data.</text>
</comment>
<dbReference type="EMBL" id="JAIQCJ010001375">
    <property type="protein sequence ID" value="KAJ8790133.1"/>
    <property type="molecule type" value="Genomic_DNA"/>
</dbReference>